<dbReference type="InterPro" id="IPR000847">
    <property type="entry name" value="LysR_HTH_N"/>
</dbReference>
<evidence type="ECO:0000256" key="2">
    <source>
        <dbReference type="ARBA" id="ARBA00023015"/>
    </source>
</evidence>
<dbReference type="InterPro" id="IPR036388">
    <property type="entry name" value="WH-like_DNA-bd_sf"/>
</dbReference>
<dbReference type="Gene3D" id="1.10.10.10">
    <property type="entry name" value="Winged helix-like DNA-binding domain superfamily/Winged helix DNA-binding domain"/>
    <property type="match status" value="1"/>
</dbReference>
<evidence type="ECO:0000259" key="5">
    <source>
        <dbReference type="PROSITE" id="PS50931"/>
    </source>
</evidence>
<reference evidence="6 7" key="1">
    <citation type="submission" date="2023-09" db="EMBL/GenBank/DDBJ databases">
        <title>Thioclava shenzhenensis sp. nov., a multidrug resistant bacteria-antagonizing species isolated from coastal seawater.</title>
        <authorList>
            <person name="Long M."/>
        </authorList>
    </citation>
    <scope>NUCLEOTIDE SEQUENCE [LARGE SCALE GENOMIC DNA]</scope>
    <source>
        <strain evidence="6 7">FTW29</strain>
        <plasmid evidence="6 7">unnamed2</plasmid>
    </source>
</reference>
<dbReference type="PANTHER" id="PTHR30126">
    <property type="entry name" value="HTH-TYPE TRANSCRIPTIONAL REGULATOR"/>
    <property type="match status" value="1"/>
</dbReference>
<organism evidence="6 7">
    <name type="scientific">Thioclava litoralis</name>
    <dbReference type="NCBI Taxonomy" id="3076557"/>
    <lineage>
        <taxon>Bacteria</taxon>
        <taxon>Pseudomonadati</taxon>
        <taxon>Pseudomonadota</taxon>
        <taxon>Alphaproteobacteria</taxon>
        <taxon>Rhodobacterales</taxon>
        <taxon>Paracoccaceae</taxon>
        <taxon>Thioclava</taxon>
    </lineage>
</organism>
<keyword evidence="2" id="KW-0805">Transcription regulation</keyword>
<dbReference type="InterPro" id="IPR036390">
    <property type="entry name" value="WH_DNA-bd_sf"/>
</dbReference>
<accession>A0ABZ1E7H7</accession>
<keyword evidence="4" id="KW-0804">Transcription</keyword>
<dbReference type="PANTHER" id="PTHR30126:SF99">
    <property type="entry name" value="TRANSCRIPTIONAL REGULATOR LYSR FAMILY"/>
    <property type="match status" value="1"/>
</dbReference>
<dbReference type="InterPro" id="IPR005119">
    <property type="entry name" value="LysR_subst-bd"/>
</dbReference>
<geneLocation type="plasmid" evidence="6 7">
    <name>unnamed2</name>
</geneLocation>
<evidence type="ECO:0000256" key="1">
    <source>
        <dbReference type="ARBA" id="ARBA00009437"/>
    </source>
</evidence>
<dbReference type="CDD" id="cd05466">
    <property type="entry name" value="PBP2_LTTR_substrate"/>
    <property type="match status" value="1"/>
</dbReference>
<evidence type="ECO:0000256" key="4">
    <source>
        <dbReference type="ARBA" id="ARBA00023163"/>
    </source>
</evidence>
<dbReference type="SUPFAM" id="SSF53850">
    <property type="entry name" value="Periplasmic binding protein-like II"/>
    <property type="match status" value="1"/>
</dbReference>
<dbReference type="Pfam" id="PF03466">
    <property type="entry name" value="LysR_substrate"/>
    <property type="match status" value="1"/>
</dbReference>
<dbReference type="Proteomes" id="UP001623290">
    <property type="component" value="Plasmid unnamed2"/>
</dbReference>
<dbReference type="PROSITE" id="PS50931">
    <property type="entry name" value="HTH_LYSR"/>
    <property type="match status" value="1"/>
</dbReference>
<protein>
    <submittedName>
        <fullName evidence="6">LysR family transcriptional regulator</fullName>
    </submittedName>
</protein>
<dbReference type="EMBL" id="CP135445">
    <property type="protein sequence ID" value="WRY35836.1"/>
    <property type="molecule type" value="Genomic_DNA"/>
</dbReference>
<feature type="domain" description="HTH lysR-type" evidence="5">
    <location>
        <begin position="2"/>
        <end position="59"/>
    </location>
</feature>
<dbReference type="SUPFAM" id="SSF46785">
    <property type="entry name" value="Winged helix' DNA-binding domain"/>
    <property type="match status" value="1"/>
</dbReference>
<evidence type="ECO:0000313" key="6">
    <source>
        <dbReference type="EMBL" id="WRY35836.1"/>
    </source>
</evidence>
<evidence type="ECO:0000256" key="3">
    <source>
        <dbReference type="ARBA" id="ARBA00023125"/>
    </source>
</evidence>
<comment type="similarity">
    <text evidence="1">Belongs to the LysR transcriptional regulatory family.</text>
</comment>
<dbReference type="PRINTS" id="PR00039">
    <property type="entry name" value="HTHLYSR"/>
</dbReference>
<keyword evidence="3" id="KW-0238">DNA-binding</keyword>
<name>A0ABZ1E7H7_9RHOB</name>
<proteinExistence type="inferred from homology"/>
<gene>
    <name evidence="6" type="ORF">RPE78_16575</name>
</gene>
<sequence length="294" mass="32500">MLNARWLETFATLCDIGHFTRAAQALNMTQPGVSQQVRKLEAQVGQPLLSRDGKSFAPTPAGETVLALARRRRAEEADLRRRLQYDDPDHGDVCVACSGSLALLLYPRFMDLMEQAPGLSIRLEAMPQPRIIDGLLGGQCDMGIVDHSPAHMRLDGDIVGQDELCLILPEQVSPPQDLAGLDALGFIAHPDGFAYAEEVLGANFPDSFQGAEHIRARSFINQIGQIPAPVLRGLGYTILPRSGVQAHPQRHRLQVMVLPVPVRHALWLTYRRNRQLPARARRVRDVIAQVLAKL</sequence>
<keyword evidence="7" id="KW-1185">Reference proteome</keyword>
<evidence type="ECO:0000313" key="7">
    <source>
        <dbReference type="Proteomes" id="UP001623290"/>
    </source>
</evidence>
<dbReference type="Pfam" id="PF00126">
    <property type="entry name" value="HTH_1"/>
    <property type="match status" value="1"/>
</dbReference>
<dbReference type="RefSeq" id="WP_330629586.1">
    <property type="nucleotide sequence ID" value="NZ_CP135445.1"/>
</dbReference>
<keyword evidence="6" id="KW-0614">Plasmid</keyword>
<dbReference type="Gene3D" id="3.40.190.10">
    <property type="entry name" value="Periplasmic binding protein-like II"/>
    <property type="match status" value="2"/>
</dbReference>